<evidence type="ECO:0000256" key="3">
    <source>
        <dbReference type="RuleBase" id="RU364055"/>
    </source>
</evidence>
<evidence type="ECO:0000259" key="4">
    <source>
        <dbReference type="PROSITE" id="PS50968"/>
    </source>
</evidence>
<dbReference type="RefSeq" id="XP_005105587.1">
    <property type="nucleotide sequence ID" value="XM_005105530.3"/>
</dbReference>
<keyword evidence="2 3" id="KW-0450">Lipoyl</keyword>
<evidence type="ECO:0000313" key="6">
    <source>
        <dbReference type="RefSeq" id="XP_005105587.1"/>
    </source>
</evidence>
<dbReference type="SUPFAM" id="SSF51230">
    <property type="entry name" value="Single hybrid motif"/>
    <property type="match status" value="1"/>
</dbReference>
<dbReference type="PANTHER" id="PTHR11715:SF3">
    <property type="entry name" value="GLYCINE CLEAVAGE SYSTEM H PROTEIN-RELATED"/>
    <property type="match status" value="1"/>
</dbReference>
<evidence type="ECO:0000256" key="2">
    <source>
        <dbReference type="ARBA" id="ARBA00022823"/>
    </source>
</evidence>
<comment type="function">
    <text evidence="3">The H protein shuttles the methylamine group of glycine from the P protein to the T protein.</text>
</comment>
<keyword evidence="5" id="KW-1185">Reference proteome</keyword>
<dbReference type="InterPro" id="IPR000089">
    <property type="entry name" value="Biotin_lipoyl"/>
</dbReference>
<comment type="similarity">
    <text evidence="1 3">Belongs to the GcvH family.</text>
</comment>
<accession>A0ABM0K030</accession>
<dbReference type="HAMAP" id="MF_00272">
    <property type="entry name" value="GcvH"/>
    <property type="match status" value="1"/>
</dbReference>
<keyword evidence="3" id="KW-0809">Transit peptide</keyword>
<dbReference type="Gene3D" id="2.40.50.100">
    <property type="match status" value="1"/>
</dbReference>
<feature type="domain" description="Lipoyl-binding" evidence="4">
    <location>
        <begin position="57"/>
        <end position="139"/>
    </location>
</feature>
<keyword evidence="3" id="KW-0496">Mitochondrion</keyword>
<dbReference type="GeneID" id="101855281"/>
<dbReference type="PANTHER" id="PTHR11715">
    <property type="entry name" value="GLYCINE CLEAVAGE SYSTEM H PROTEIN"/>
    <property type="match status" value="1"/>
</dbReference>
<dbReference type="Pfam" id="PF01597">
    <property type="entry name" value="GCV_H"/>
    <property type="match status" value="1"/>
</dbReference>
<dbReference type="InterPro" id="IPR033753">
    <property type="entry name" value="GCV_H/Fam206"/>
</dbReference>
<reference evidence="6" key="1">
    <citation type="submission" date="2025-08" db="UniProtKB">
        <authorList>
            <consortium name="RefSeq"/>
        </authorList>
    </citation>
    <scope>IDENTIFICATION</scope>
</reference>
<protein>
    <recommendedName>
        <fullName evidence="3">Glycine cleavage system H protein</fullName>
    </recommendedName>
</protein>
<dbReference type="NCBIfam" id="NF002270">
    <property type="entry name" value="PRK01202.1"/>
    <property type="match status" value="1"/>
</dbReference>
<dbReference type="Proteomes" id="UP000694888">
    <property type="component" value="Unplaced"/>
</dbReference>
<dbReference type="PROSITE" id="PS50968">
    <property type="entry name" value="BIOTINYL_LIPOYL"/>
    <property type="match status" value="1"/>
</dbReference>
<dbReference type="InterPro" id="IPR011053">
    <property type="entry name" value="Single_hybrid_motif"/>
</dbReference>
<dbReference type="NCBIfam" id="TIGR00527">
    <property type="entry name" value="gcvH"/>
    <property type="match status" value="1"/>
</dbReference>
<evidence type="ECO:0000256" key="1">
    <source>
        <dbReference type="ARBA" id="ARBA00009249"/>
    </source>
</evidence>
<proteinExistence type="inferred from homology"/>
<evidence type="ECO:0000313" key="5">
    <source>
        <dbReference type="Proteomes" id="UP000694888"/>
    </source>
</evidence>
<comment type="subunit">
    <text evidence="3">The glycine cleavage system is composed of four proteins: P, T, L and H.</text>
</comment>
<gene>
    <name evidence="6" type="primary">LOC101855281</name>
</gene>
<comment type="subcellular location">
    <subcellularLocation>
        <location evidence="3">Mitochondrion</location>
    </subcellularLocation>
</comment>
<dbReference type="CDD" id="cd06848">
    <property type="entry name" value="GCS_H"/>
    <property type="match status" value="1"/>
</dbReference>
<dbReference type="InterPro" id="IPR017453">
    <property type="entry name" value="GCV_H_sub"/>
</dbReference>
<comment type="cofactor">
    <cofactor evidence="3">
        <name>(R)-lipoate</name>
        <dbReference type="ChEBI" id="CHEBI:83088"/>
    </cofactor>
    <text evidence="3">Binds 1 lipoyl cofactor covalently.</text>
</comment>
<sequence>MATCVARRLLREGNKLVFLSRNCQKVTPQKRSFSLAKCLASRFFTEKHEWVSLENGTGTVGISNYAQEQLGEIVYVEFPEVGSTLEAQDVSGCLESVKAASEIYCPVGGEVTEVNSALEDKPGLVNTSPLEEGWLFKLKLSSDVSTDGLMDEEAYNKFVGSLDH</sequence>
<organism evidence="5 6">
    <name type="scientific">Aplysia californica</name>
    <name type="common">California sea hare</name>
    <dbReference type="NCBI Taxonomy" id="6500"/>
    <lineage>
        <taxon>Eukaryota</taxon>
        <taxon>Metazoa</taxon>
        <taxon>Spiralia</taxon>
        <taxon>Lophotrochozoa</taxon>
        <taxon>Mollusca</taxon>
        <taxon>Gastropoda</taxon>
        <taxon>Heterobranchia</taxon>
        <taxon>Euthyneura</taxon>
        <taxon>Tectipleura</taxon>
        <taxon>Aplysiida</taxon>
        <taxon>Aplysioidea</taxon>
        <taxon>Aplysiidae</taxon>
        <taxon>Aplysia</taxon>
    </lineage>
</organism>
<name>A0ABM0K030_APLCA</name>
<dbReference type="InterPro" id="IPR002930">
    <property type="entry name" value="GCV_H"/>
</dbReference>